<evidence type="ECO:0000313" key="3">
    <source>
        <dbReference type="EMBL" id="CAF4957384.1"/>
    </source>
</evidence>
<evidence type="ECO:0000313" key="1">
    <source>
        <dbReference type="EMBL" id="CAF4633574.1"/>
    </source>
</evidence>
<dbReference type="EMBL" id="CAJOBP010094295">
    <property type="protein sequence ID" value="CAF4957384.1"/>
    <property type="molecule type" value="Genomic_DNA"/>
</dbReference>
<comment type="caution">
    <text evidence="2">The sequence shown here is derived from an EMBL/GenBank/DDBJ whole genome shotgun (WGS) entry which is preliminary data.</text>
</comment>
<dbReference type="EMBL" id="CAJOBO010019016">
    <property type="protein sequence ID" value="CAF4633574.1"/>
    <property type="molecule type" value="Genomic_DNA"/>
</dbReference>
<feature type="non-terminal residue" evidence="2">
    <location>
        <position position="70"/>
    </location>
</feature>
<gene>
    <name evidence="1" type="ORF">HFQ381_LOCUS34765</name>
    <name evidence="2" type="ORF">UJA718_LOCUS47799</name>
    <name evidence="3" type="ORF">UJA718_LOCUS48062</name>
</gene>
<evidence type="ECO:0000313" key="2">
    <source>
        <dbReference type="EMBL" id="CAF4952048.1"/>
    </source>
</evidence>
<accession>A0A821XZT1</accession>
<organism evidence="2 4">
    <name type="scientific">Rotaria socialis</name>
    <dbReference type="NCBI Taxonomy" id="392032"/>
    <lineage>
        <taxon>Eukaryota</taxon>
        <taxon>Metazoa</taxon>
        <taxon>Spiralia</taxon>
        <taxon>Gnathifera</taxon>
        <taxon>Rotifera</taxon>
        <taxon>Eurotatoria</taxon>
        <taxon>Bdelloidea</taxon>
        <taxon>Philodinida</taxon>
        <taxon>Philodinidae</taxon>
        <taxon>Rotaria</taxon>
    </lineage>
</organism>
<name>A0A821XZT1_9BILA</name>
<dbReference type="AlphaFoldDB" id="A0A821XZT1"/>
<sequence>MLNMLTHSARPIRMYNLRALQEARNNRTDRQPTNWFALRTGTNTAGDVNSNTAAIGSRGRQLLDYESICC</sequence>
<dbReference type="Proteomes" id="UP000663851">
    <property type="component" value="Unassembled WGS sequence"/>
</dbReference>
<proteinExistence type="predicted"/>
<protein>
    <submittedName>
        <fullName evidence="2">Uncharacterized protein</fullName>
    </submittedName>
</protein>
<dbReference type="Proteomes" id="UP000663873">
    <property type="component" value="Unassembled WGS sequence"/>
</dbReference>
<keyword evidence="4" id="KW-1185">Reference proteome</keyword>
<reference evidence="2" key="1">
    <citation type="submission" date="2021-02" db="EMBL/GenBank/DDBJ databases">
        <authorList>
            <person name="Nowell W R."/>
        </authorList>
    </citation>
    <scope>NUCLEOTIDE SEQUENCE</scope>
</reference>
<evidence type="ECO:0000313" key="4">
    <source>
        <dbReference type="Proteomes" id="UP000663873"/>
    </source>
</evidence>
<dbReference type="EMBL" id="CAJOBP010092536">
    <property type="protein sequence ID" value="CAF4952048.1"/>
    <property type="molecule type" value="Genomic_DNA"/>
</dbReference>